<reference evidence="2 3" key="1">
    <citation type="submission" date="2021-07" db="EMBL/GenBank/DDBJ databases">
        <title>Isolation and characterization of bacteria from a gold mining with a capacity of golden bioaccumulation.</title>
        <authorList>
            <person name="Yang X.J."/>
        </authorList>
    </citation>
    <scope>NUCLEOTIDE SEQUENCE [LARGE SCALE GENOMIC DNA]</scope>
    <source>
        <strain evidence="2 3">Au29</strain>
    </source>
</reference>
<accession>A0ABX8TMI8</accession>
<keyword evidence="2" id="KW-0378">Hydrolase</keyword>
<organism evidence="2 3">
    <name type="scientific">Brevundimonas nasdae</name>
    <dbReference type="NCBI Taxonomy" id="172043"/>
    <lineage>
        <taxon>Bacteria</taxon>
        <taxon>Pseudomonadati</taxon>
        <taxon>Pseudomonadota</taxon>
        <taxon>Alphaproteobacteria</taxon>
        <taxon>Caulobacterales</taxon>
        <taxon>Caulobacteraceae</taxon>
        <taxon>Brevundimonas</taxon>
    </lineage>
</organism>
<dbReference type="GeneID" id="94375396"/>
<keyword evidence="3" id="KW-1185">Reference proteome</keyword>
<dbReference type="InterPro" id="IPR050471">
    <property type="entry name" value="AB_hydrolase"/>
</dbReference>
<evidence type="ECO:0000313" key="3">
    <source>
        <dbReference type="Proteomes" id="UP000824334"/>
    </source>
</evidence>
<gene>
    <name evidence="2" type="ORF">KWG56_08970</name>
</gene>
<dbReference type="Proteomes" id="UP000824334">
    <property type="component" value="Chromosome"/>
</dbReference>
<dbReference type="GO" id="GO:0016787">
    <property type="term" value="F:hydrolase activity"/>
    <property type="evidence" value="ECO:0007669"/>
    <property type="project" value="UniProtKB-KW"/>
</dbReference>
<feature type="domain" description="AB hydrolase-1" evidence="1">
    <location>
        <begin position="4"/>
        <end position="221"/>
    </location>
</feature>
<dbReference type="PANTHER" id="PTHR43433:SF4">
    <property type="entry name" value="NON-HEME CHLOROPEROXIDASE-RELATED"/>
    <property type="match status" value="1"/>
</dbReference>
<dbReference type="InterPro" id="IPR000073">
    <property type="entry name" value="AB_hydrolase_1"/>
</dbReference>
<sequence>MTPLVLIPGLACTAEMFAPQVAAFSPHRPVTIASTLEGGTMAQMAAAILRDAPPRFALGGISMGGYIAFEIMRQAPERVERLTLLDTTARPDAPEQTQQRQALIKRVADGQLETVMREISPRLLHPQHKNNQALIDIQVRMGLQIGAEGFVRQQKAIIGRADSRPDLPGIRVPTLVLVGDRDPLTPPIRAREIASALPGAHLVIIPECGHASTLEQPEAVNTALADWLAA</sequence>
<evidence type="ECO:0000259" key="1">
    <source>
        <dbReference type="Pfam" id="PF12697"/>
    </source>
</evidence>
<proteinExistence type="predicted"/>
<dbReference type="Pfam" id="PF12697">
    <property type="entry name" value="Abhydrolase_6"/>
    <property type="match status" value="1"/>
</dbReference>
<evidence type="ECO:0000313" key="2">
    <source>
        <dbReference type="EMBL" id="QYC12048.1"/>
    </source>
</evidence>
<name>A0ABX8TMI8_9CAUL</name>
<dbReference type="RefSeq" id="WP_219354494.1">
    <property type="nucleotide sequence ID" value="NZ_CP080034.1"/>
</dbReference>
<protein>
    <submittedName>
        <fullName evidence="2">Alpha/beta hydrolase</fullName>
    </submittedName>
</protein>
<dbReference type="PANTHER" id="PTHR43433">
    <property type="entry name" value="HYDROLASE, ALPHA/BETA FOLD FAMILY PROTEIN"/>
    <property type="match status" value="1"/>
</dbReference>
<dbReference type="EMBL" id="CP080034">
    <property type="protein sequence ID" value="QYC12048.1"/>
    <property type="molecule type" value="Genomic_DNA"/>
</dbReference>